<dbReference type="GO" id="GO:0051537">
    <property type="term" value="F:2 iron, 2 sulfur cluster binding"/>
    <property type="evidence" value="ECO:0007669"/>
    <property type="project" value="UniProtKB-KW"/>
</dbReference>
<feature type="domain" description="Rieske" evidence="5">
    <location>
        <begin position="6"/>
        <end position="103"/>
    </location>
</feature>
<keyword evidence="6" id="KW-0560">Oxidoreductase</keyword>
<dbReference type="PANTHER" id="PTHR21496:SF23">
    <property type="entry name" value="3-PHENYLPROPIONATE_CINNAMIC ACID DIOXYGENASE FERREDOXIN SUBUNIT"/>
    <property type="match status" value="1"/>
</dbReference>
<dbReference type="KEGG" id="nev:NTE_02651"/>
<dbReference type="InterPro" id="IPR036922">
    <property type="entry name" value="Rieske_2Fe-2S_sf"/>
</dbReference>
<evidence type="ECO:0000313" key="6">
    <source>
        <dbReference type="EMBL" id="AIF84694.1"/>
    </source>
</evidence>
<dbReference type="PANTHER" id="PTHR21496">
    <property type="entry name" value="FERREDOXIN-RELATED"/>
    <property type="match status" value="1"/>
</dbReference>
<evidence type="ECO:0000256" key="3">
    <source>
        <dbReference type="ARBA" id="ARBA00023004"/>
    </source>
</evidence>
<sequence>MGEEWVRVCDAGSLSSGELVEFDHGGKKLMVAKIGSDIYATDRICTHAYADLTAGFVNEGEKTVTCPLHLSAFKFADGVPQNPPATIPLKTYKVKIQDNAIYIKID</sequence>
<dbReference type="EMBL" id="CP007174">
    <property type="protein sequence ID" value="AIF84694.1"/>
    <property type="molecule type" value="Genomic_DNA"/>
</dbReference>
<proteinExistence type="predicted"/>
<evidence type="ECO:0000259" key="5">
    <source>
        <dbReference type="PROSITE" id="PS51296"/>
    </source>
</evidence>
<dbReference type="Pfam" id="PF00355">
    <property type="entry name" value="Rieske"/>
    <property type="match status" value="1"/>
</dbReference>
<evidence type="ECO:0000256" key="1">
    <source>
        <dbReference type="ARBA" id="ARBA00022714"/>
    </source>
</evidence>
<keyword evidence="6" id="KW-0223">Dioxygenase</keyword>
<keyword evidence="4" id="KW-0411">Iron-sulfur</keyword>
<dbReference type="PROSITE" id="PS51296">
    <property type="entry name" value="RIESKE"/>
    <property type="match status" value="1"/>
</dbReference>
<keyword evidence="7" id="KW-1185">Reference proteome</keyword>
<dbReference type="CDD" id="cd03528">
    <property type="entry name" value="Rieske_RO_ferredoxin"/>
    <property type="match status" value="1"/>
</dbReference>
<name>A0A075MZM9_9ARCH</name>
<protein>
    <submittedName>
        <fullName evidence="6">Ferredoxin subunit of nitrite reductase and ring-hydroxylating dioxygenase</fullName>
    </submittedName>
</protein>
<dbReference type="AlphaFoldDB" id="A0A075MZM9"/>
<evidence type="ECO:0000256" key="4">
    <source>
        <dbReference type="ARBA" id="ARBA00023014"/>
    </source>
</evidence>
<dbReference type="HOGENOM" id="CLU_055690_5_2_2"/>
<dbReference type="GeneID" id="41598343"/>
<dbReference type="GO" id="GO:0051213">
    <property type="term" value="F:dioxygenase activity"/>
    <property type="evidence" value="ECO:0007669"/>
    <property type="project" value="UniProtKB-KW"/>
</dbReference>
<reference evidence="6 7" key="1">
    <citation type="journal article" date="2014" name="PLoS ONE">
        <title>Genome Sequence of Candidatus Nitrososphaera evergladensis from Group I.1b Enriched from Everglades Soil Reveals Novel Genomic Features of the Ammonia-Oxidizing Archaea.</title>
        <authorList>
            <person name="Zhalnina K.V."/>
            <person name="Dias R."/>
            <person name="Leonard M.T."/>
            <person name="Dorr de Quadros P."/>
            <person name="Camargo F.A."/>
            <person name="Drew J.C."/>
            <person name="Farmerie W.G."/>
            <person name="Daroub S.H."/>
            <person name="Triplett E.W."/>
        </authorList>
    </citation>
    <scope>NUCLEOTIDE SEQUENCE [LARGE SCALE GENOMIC DNA]</scope>
    <source>
        <strain evidence="6 7">SR1</strain>
    </source>
</reference>
<dbReference type="GO" id="GO:0046872">
    <property type="term" value="F:metal ion binding"/>
    <property type="evidence" value="ECO:0007669"/>
    <property type="project" value="UniProtKB-KW"/>
</dbReference>
<organism evidence="6 7">
    <name type="scientific">Candidatus Nitrososphaera evergladensis SR1</name>
    <dbReference type="NCBI Taxonomy" id="1459636"/>
    <lineage>
        <taxon>Archaea</taxon>
        <taxon>Nitrososphaerota</taxon>
        <taxon>Nitrososphaeria</taxon>
        <taxon>Nitrososphaerales</taxon>
        <taxon>Nitrososphaeraceae</taxon>
        <taxon>Nitrososphaera</taxon>
    </lineage>
</organism>
<dbReference type="RefSeq" id="WP_148701220.1">
    <property type="nucleotide sequence ID" value="NZ_CP007174.1"/>
</dbReference>
<keyword evidence="3" id="KW-0408">Iron</keyword>
<dbReference type="STRING" id="1459636.NTE_02651"/>
<accession>A0A075MZM9</accession>
<keyword evidence="2" id="KW-0479">Metal-binding</keyword>
<gene>
    <name evidence="6" type="ORF">NTE_02651</name>
</gene>
<dbReference type="SUPFAM" id="SSF50022">
    <property type="entry name" value="ISP domain"/>
    <property type="match status" value="1"/>
</dbReference>
<dbReference type="InterPro" id="IPR017941">
    <property type="entry name" value="Rieske_2Fe-2S"/>
</dbReference>
<dbReference type="Gene3D" id="2.102.10.10">
    <property type="entry name" value="Rieske [2Fe-2S] iron-sulphur domain"/>
    <property type="match status" value="1"/>
</dbReference>
<dbReference type="OrthoDB" id="6837at2157"/>
<dbReference type="Proteomes" id="UP000028194">
    <property type="component" value="Chromosome"/>
</dbReference>
<dbReference type="eggNOG" id="arCOG02852">
    <property type="taxonomic scope" value="Archaea"/>
</dbReference>
<evidence type="ECO:0000313" key="7">
    <source>
        <dbReference type="Proteomes" id="UP000028194"/>
    </source>
</evidence>
<keyword evidence="1" id="KW-0001">2Fe-2S</keyword>
<evidence type="ECO:0000256" key="2">
    <source>
        <dbReference type="ARBA" id="ARBA00022723"/>
    </source>
</evidence>